<evidence type="ECO:0000313" key="2">
    <source>
        <dbReference type="EMBL" id="MCS7483827.1"/>
    </source>
</evidence>
<evidence type="ECO:0000256" key="1">
    <source>
        <dbReference type="SAM" id="Phobius"/>
    </source>
</evidence>
<dbReference type="RefSeq" id="WP_259629279.1">
    <property type="nucleotide sequence ID" value="NZ_JANYMP010000037.1"/>
</dbReference>
<name>A0A9X3AJ09_9PSEU</name>
<keyword evidence="3" id="KW-1185">Reference proteome</keyword>
<comment type="caution">
    <text evidence="2">The sequence shown here is derived from an EMBL/GenBank/DDBJ whole genome shotgun (WGS) entry which is preliminary data.</text>
</comment>
<keyword evidence="1" id="KW-0812">Transmembrane</keyword>
<proteinExistence type="predicted"/>
<reference evidence="2" key="1">
    <citation type="submission" date="2022-08" db="EMBL/GenBank/DDBJ databases">
        <authorList>
            <person name="Tistechok S."/>
            <person name="Samborskyy M."/>
            <person name="Roman I."/>
        </authorList>
    </citation>
    <scope>NUCLEOTIDE SEQUENCE</scope>
    <source>
        <strain evidence="2">DSM 103496</strain>
    </source>
</reference>
<keyword evidence="1" id="KW-0472">Membrane</keyword>
<organism evidence="2 3">
    <name type="scientific">Umezawaea endophytica</name>
    <dbReference type="NCBI Taxonomy" id="1654476"/>
    <lineage>
        <taxon>Bacteria</taxon>
        <taxon>Bacillati</taxon>
        <taxon>Actinomycetota</taxon>
        <taxon>Actinomycetes</taxon>
        <taxon>Pseudonocardiales</taxon>
        <taxon>Pseudonocardiaceae</taxon>
        <taxon>Umezawaea</taxon>
    </lineage>
</organism>
<sequence length="83" mass="9091">MVLTSMQAEDPCASGHDKIYPQAVIARQVGIRSWQVYLSARLVRVATLWTTAAQLIAATAVLHVGMLLGSAGMPCPRMRKRLR</sequence>
<dbReference type="EMBL" id="JANYMP010000037">
    <property type="protein sequence ID" value="MCS7483827.1"/>
    <property type="molecule type" value="Genomic_DNA"/>
</dbReference>
<protein>
    <submittedName>
        <fullName evidence="2">Uncharacterized protein</fullName>
    </submittedName>
</protein>
<keyword evidence="1" id="KW-1133">Transmembrane helix</keyword>
<dbReference type="AlphaFoldDB" id="A0A9X3AJ09"/>
<gene>
    <name evidence="2" type="ORF">NZH93_43925</name>
</gene>
<dbReference type="Proteomes" id="UP001141259">
    <property type="component" value="Unassembled WGS sequence"/>
</dbReference>
<evidence type="ECO:0000313" key="3">
    <source>
        <dbReference type="Proteomes" id="UP001141259"/>
    </source>
</evidence>
<accession>A0A9X3AJ09</accession>
<feature type="transmembrane region" description="Helical" evidence="1">
    <location>
        <begin position="52"/>
        <end position="73"/>
    </location>
</feature>